<accession>A0A378RHQ7</accession>
<evidence type="ECO:0000259" key="2">
    <source>
        <dbReference type="Pfam" id="PF18962"/>
    </source>
</evidence>
<dbReference type="Pfam" id="PF18962">
    <property type="entry name" value="Por_Secre_tail"/>
    <property type="match status" value="1"/>
</dbReference>
<dbReference type="PANTHER" id="PTHR42754:SF1">
    <property type="entry name" value="LIPOPROTEIN"/>
    <property type="match status" value="1"/>
</dbReference>
<name>A0A378RHQ7_MYROD</name>
<feature type="domain" description="Secretion system C-terminal sorting" evidence="2">
    <location>
        <begin position="451"/>
        <end position="513"/>
    </location>
</feature>
<dbReference type="SUPFAM" id="SSF50998">
    <property type="entry name" value="Quinoprotein alcohol dehydrogenase-like"/>
    <property type="match status" value="1"/>
</dbReference>
<keyword evidence="1" id="KW-0732">Signal</keyword>
<reference evidence="3 4" key="1">
    <citation type="submission" date="2018-06" db="EMBL/GenBank/DDBJ databases">
        <authorList>
            <consortium name="Pathogen Informatics"/>
            <person name="Doyle S."/>
        </authorList>
    </citation>
    <scope>NUCLEOTIDE SEQUENCE [LARGE SCALE GENOMIC DNA]</scope>
    <source>
        <strain evidence="3 4">NCTC11179</strain>
    </source>
</reference>
<keyword evidence="4" id="KW-1185">Reference proteome</keyword>
<evidence type="ECO:0000313" key="3">
    <source>
        <dbReference type="EMBL" id="STZ26573.1"/>
    </source>
</evidence>
<evidence type="ECO:0000313" key="4">
    <source>
        <dbReference type="Proteomes" id="UP000255024"/>
    </source>
</evidence>
<dbReference type="Proteomes" id="UP000255024">
    <property type="component" value="Unassembled WGS sequence"/>
</dbReference>
<dbReference type="EMBL" id="UGQL01000001">
    <property type="protein sequence ID" value="STZ26573.1"/>
    <property type="molecule type" value="Genomic_DNA"/>
</dbReference>
<sequence length="522" mass="57647">MKFELYMKIKLLLVILIPVLGFSQKVKWEQTLGSAHAEYLFDVVPTADYGFLLAGSSLSNEGGDIKAKRRGNIDAWLWKMKEDGAQEWQYRLGGDGNDYLHSICHTADGGFLLGITSTSGISGDKIPENKGKEDLWLVKLNAAKTIEWQRSYGGIGTEEIVKVIALKGGDYAVLANSNSIVSGDKTAPYYGGMDLWVLRLNAQGAIVWQKSYGGEYKEVGIDIIETTNRGLLIGAQSNSPRSGTKTAEAYGGMDYWLIQLDATGKEQWQRTYGGAQEEELKEIQQVKDGGYALFGMSNSDVSGSKTSKQESQLDYWLVQVDERGSEVESFVYSYGDYNILTNGFVNPKGEFFLGGSSIASIEKASTFEYLGTRLDGERSVAWEKSISSKGNDVLTKVIQTRDGGYVFAGTSNGEKSKVKAAQKGGNDFWIVKVEPEEKEREEPTRITLEAFPNPTTGFSNIVMNFAYTTGKMEVYDLGGRLLHSRSIEYQTEPVDLTALSRGTYIIWVKTDTESGSINVVRR</sequence>
<gene>
    <name evidence="3" type="ORF">NCTC11179_00094</name>
</gene>
<evidence type="ECO:0000256" key="1">
    <source>
        <dbReference type="ARBA" id="ARBA00022729"/>
    </source>
</evidence>
<proteinExistence type="predicted"/>
<protein>
    <submittedName>
        <fullName evidence="3">Por secretion system C-terminal sorting domain</fullName>
    </submittedName>
</protein>
<dbReference type="AlphaFoldDB" id="A0A378RHQ7"/>
<dbReference type="InterPro" id="IPR011047">
    <property type="entry name" value="Quinoprotein_ADH-like_sf"/>
</dbReference>
<dbReference type="PANTHER" id="PTHR42754">
    <property type="entry name" value="ENDOGLUCANASE"/>
    <property type="match status" value="1"/>
</dbReference>
<dbReference type="InterPro" id="IPR026444">
    <property type="entry name" value="Secre_tail"/>
</dbReference>
<organism evidence="3 4">
    <name type="scientific">Myroides odoratus</name>
    <name type="common">Flavobacterium odoratum</name>
    <dbReference type="NCBI Taxonomy" id="256"/>
    <lineage>
        <taxon>Bacteria</taxon>
        <taxon>Pseudomonadati</taxon>
        <taxon>Bacteroidota</taxon>
        <taxon>Flavobacteriia</taxon>
        <taxon>Flavobacteriales</taxon>
        <taxon>Flavobacteriaceae</taxon>
        <taxon>Myroides</taxon>
    </lineage>
</organism>
<dbReference type="NCBIfam" id="TIGR04183">
    <property type="entry name" value="Por_Secre_tail"/>
    <property type="match status" value="1"/>
</dbReference>